<keyword evidence="4 7" id="KW-0949">S-adenosyl-L-methionine</keyword>
<comment type="similarity">
    <text evidence="7">Belongs to the class I-like SAM-binding methyltransferase superfamily. C5-methyltransferase family.</text>
</comment>
<evidence type="ECO:0000256" key="5">
    <source>
        <dbReference type="ARBA" id="ARBA00022747"/>
    </source>
</evidence>
<dbReference type="Pfam" id="PF00145">
    <property type="entry name" value="DNA_methylase"/>
    <property type="match status" value="2"/>
</dbReference>
<dbReference type="GO" id="GO:0009307">
    <property type="term" value="P:DNA restriction-modification system"/>
    <property type="evidence" value="ECO:0007669"/>
    <property type="project" value="UniProtKB-KW"/>
</dbReference>
<evidence type="ECO:0000256" key="4">
    <source>
        <dbReference type="ARBA" id="ARBA00022691"/>
    </source>
</evidence>
<comment type="catalytic activity">
    <reaction evidence="6">
        <text>a 2'-deoxycytidine in DNA + S-adenosyl-L-methionine = a 5-methyl-2'-deoxycytidine in DNA + S-adenosyl-L-homocysteine + H(+)</text>
        <dbReference type="Rhea" id="RHEA:13681"/>
        <dbReference type="Rhea" id="RHEA-COMP:11369"/>
        <dbReference type="Rhea" id="RHEA-COMP:11370"/>
        <dbReference type="ChEBI" id="CHEBI:15378"/>
        <dbReference type="ChEBI" id="CHEBI:57856"/>
        <dbReference type="ChEBI" id="CHEBI:59789"/>
        <dbReference type="ChEBI" id="CHEBI:85452"/>
        <dbReference type="ChEBI" id="CHEBI:85454"/>
        <dbReference type="EC" id="2.1.1.37"/>
    </reaction>
</comment>
<dbReference type="EMBL" id="CP002584">
    <property type="protein sequence ID" value="ADZ80035.1"/>
    <property type="molecule type" value="Genomic_DNA"/>
</dbReference>
<dbReference type="KEGG" id="shg:Sph21_3497"/>
<sequence length="531" mass="60196">MKKSYLTVTDQFCGAGGNSQAVRRYAEKCNGGIEVTLAMNHWKLAIDTHNTNFPDTMHACTDVSACDPRRFPTTNILITSPECTTHSPAGGNNHKALKAQMDLFNSNKVDPATERSRATMWDVCRFAEYHRYEIIIVENVVEAKTRWPLFDTWLKAMHVLGYNHKTCFFNSMHFHPTPQSRDRMYVVFWKKGNKAPNLDYKPLAYCPCCNKDTFAFQSWKNPERPFGKYKQQYVYRCSVDGTVVEPYYYASFNIIDWSIKGKRIGDRIKPLSHNTLKRIQFGLDKYENEPFLFHMAYGSEARGTTRRLNDVSFSQTTSGSTSIAIPFLVDNKHKDGVSYRVRKADDPVNTVHCDPRVGIITPPPFIIKLEHTSAEGNVKSVHDHMQTQTVTQSMGVVVPSFSIGDSFHSLSDSIIEPLSTRNDHTPPSVVTQESMNSFLTYYNGTCQASHITDACGTQATHDRMGLVQYEKPSIDDCHYRMLNSDEVKLAMAFDRDYKVLGSSKDQVKQCGNAVTPPVMEWLFGQAVQSLN</sequence>
<dbReference type="Gene3D" id="3.40.50.150">
    <property type="entry name" value="Vaccinia Virus protein VP39"/>
    <property type="match status" value="1"/>
</dbReference>
<evidence type="ECO:0000256" key="6">
    <source>
        <dbReference type="ARBA" id="ARBA00047422"/>
    </source>
</evidence>
<keyword evidence="3 7" id="KW-0808">Transferase</keyword>
<dbReference type="InterPro" id="IPR050750">
    <property type="entry name" value="C5-MTase"/>
</dbReference>
<dbReference type="REBASE" id="33996">
    <property type="entry name" value="M.Ssp21ORF3497P"/>
</dbReference>
<proteinExistence type="inferred from homology"/>
<evidence type="ECO:0000256" key="1">
    <source>
        <dbReference type="ARBA" id="ARBA00011975"/>
    </source>
</evidence>
<dbReference type="AlphaFoldDB" id="F4C445"/>
<dbReference type="SUPFAM" id="SSF53335">
    <property type="entry name" value="S-adenosyl-L-methionine-dependent methyltransferases"/>
    <property type="match status" value="1"/>
</dbReference>
<dbReference type="GO" id="GO:0032259">
    <property type="term" value="P:methylation"/>
    <property type="evidence" value="ECO:0007669"/>
    <property type="project" value="UniProtKB-KW"/>
</dbReference>
<dbReference type="GO" id="GO:0003886">
    <property type="term" value="F:DNA (cytosine-5-)-methyltransferase activity"/>
    <property type="evidence" value="ECO:0007669"/>
    <property type="project" value="UniProtKB-EC"/>
</dbReference>
<evidence type="ECO:0000256" key="2">
    <source>
        <dbReference type="ARBA" id="ARBA00022603"/>
    </source>
</evidence>
<dbReference type="eggNOG" id="COG0270">
    <property type="taxonomic scope" value="Bacteria"/>
</dbReference>
<dbReference type="PANTHER" id="PTHR46098:SF1">
    <property type="entry name" value="TRNA (CYTOSINE(38)-C(5))-METHYLTRANSFERASE"/>
    <property type="match status" value="1"/>
</dbReference>
<keyword evidence="5" id="KW-0680">Restriction system</keyword>
<dbReference type="InterPro" id="IPR001525">
    <property type="entry name" value="C5_MeTfrase"/>
</dbReference>
<dbReference type="EC" id="2.1.1.37" evidence="1"/>
<dbReference type="PANTHER" id="PTHR46098">
    <property type="entry name" value="TRNA (CYTOSINE(38)-C(5))-METHYLTRANSFERASE"/>
    <property type="match status" value="1"/>
</dbReference>
<dbReference type="HOGENOM" id="CLU_014695_1_0_10"/>
<reference evidence="8" key="1">
    <citation type="submission" date="2011-03" db="EMBL/GenBank/DDBJ databases">
        <title>Complete sequence of Sphingobacterium sp. 21.</title>
        <authorList>
            <consortium name="US DOE Joint Genome Institute"/>
            <person name="Lucas S."/>
            <person name="Copeland A."/>
            <person name="Lapidus A."/>
            <person name="Cheng J.-F."/>
            <person name="Goodwin L."/>
            <person name="Pitluck S."/>
            <person name="Davenport K."/>
            <person name="Detter J.C."/>
            <person name="Han C."/>
            <person name="Tapia R."/>
            <person name="Land M."/>
            <person name="Hauser L."/>
            <person name="Kyrpides N."/>
            <person name="Ivanova N."/>
            <person name="Ovchinnikova G."/>
            <person name="Pagani I."/>
            <person name="Siebers A.K."/>
            <person name="Allgaier M."/>
            <person name="Thelen M.P."/>
            <person name="Hugenholtz P."/>
            <person name="Woyke T."/>
        </authorList>
    </citation>
    <scope>NUCLEOTIDE SEQUENCE</scope>
    <source>
        <strain evidence="8">21</strain>
    </source>
</reference>
<accession>F4C445</accession>
<dbReference type="Gene3D" id="3.90.120.10">
    <property type="entry name" value="DNA Methylase, subunit A, domain 2"/>
    <property type="match status" value="1"/>
</dbReference>
<dbReference type="STRING" id="743722.Sph21_3497"/>
<dbReference type="PROSITE" id="PS51679">
    <property type="entry name" value="SAM_MT_C5"/>
    <property type="match status" value="1"/>
</dbReference>
<evidence type="ECO:0000256" key="7">
    <source>
        <dbReference type="PROSITE-ProRule" id="PRU01016"/>
    </source>
</evidence>
<organism evidence="8">
    <name type="scientific">Sphingobacterium sp. (strain 21)</name>
    <dbReference type="NCBI Taxonomy" id="743722"/>
    <lineage>
        <taxon>Bacteria</taxon>
        <taxon>Pseudomonadati</taxon>
        <taxon>Bacteroidota</taxon>
        <taxon>Sphingobacteriia</taxon>
        <taxon>Sphingobacteriales</taxon>
        <taxon>Sphingobacteriaceae</taxon>
        <taxon>Sphingobacterium</taxon>
    </lineage>
</organism>
<protein>
    <recommendedName>
        <fullName evidence="1">DNA (cytosine-5-)-methyltransferase</fullName>
        <ecNumber evidence="1">2.1.1.37</ecNumber>
    </recommendedName>
</protein>
<evidence type="ECO:0000256" key="3">
    <source>
        <dbReference type="ARBA" id="ARBA00022679"/>
    </source>
</evidence>
<evidence type="ECO:0000313" key="8">
    <source>
        <dbReference type="EMBL" id="ADZ80035.1"/>
    </source>
</evidence>
<dbReference type="OrthoDB" id="32195at2"/>
<gene>
    <name evidence="8" type="ordered locus">Sph21_3497</name>
</gene>
<name>F4C445_SPHS2</name>
<feature type="active site" evidence="7">
    <location>
        <position position="83"/>
    </location>
</feature>
<dbReference type="PATRIC" id="fig|743722.3.peg.3735"/>
<keyword evidence="2 7" id="KW-0489">Methyltransferase</keyword>
<dbReference type="InterPro" id="IPR029063">
    <property type="entry name" value="SAM-dependent_MTases_sf"/>
</dbReference>